<keyword evidence="3" id="KW-0862">Zinc</keyword>
<evidence type="ECO:0000259" key="5">
    <source>
        <dbReference type="PROSITE" id="PS50865"/>
    </source>
</evidence>
<dbReference type="Gene3D" id="6.10.140.2220">
    <property type="match status" value="1"/>
</dbReference>
<evidence type="ECO:0000256" key="2">
    <source>
        <dbReference type="ARBA" id="ARBA00022771"/>
    </source>
</evidence>
<keyword evidence="2 4" id="KW-0863">Zinc-finger</keyword>
<evidence type="ECO:0000256" key="3">
    <source>
        <dbReference type="ARBA" id="ARBA00022833"/>
    </source>
</evidence>
<dbReference type="GO" id="GO:0008270">
    <property type="term" value="F:zinc ion binding"/>
    <property type="evidence" value="ECO:0007669"/>
    <property type="project" value="UniProtKB-KW"/>
</dbReference>
<sequence>MPDSEQPKHVEDIYPKIIPKHCQICKKTTSLSRCSACKVYFYCGREHQVQDRTAHKSPCKTLSTHFKKAEAIKEKMLAADANAFTSEHVGNFWNYEVPRSWLQAMYAYGEMLIRSWSVQGVEEALGVYREVMKYDRGDRQGVRRCVPGLLVRLGRDQEAYDFCAWYQRVGNQKGFEWNDARVPMLDLKGADVTEGAEDWTKEGGVYLNLDQTATVTLIKMRLMGSLQDALMLREKRPDLSVEAVIAAVKESNAGDVLERHPEWLADLGSIKARMEALAAGLEGLYNTIGRYNKHYWRMVLLPGQKELNGMPGPYAAGSWDEAQLALIHTYSAWVESPLAIPALRGMLEAVHREATGSS</sequence>
<evidence type="ECO:0000313" key="6">
    <source>
        <dbReference type="EMBL" id="KAK0610905.1"/>
    </source>
</evidence>
<reference evidence="6" key="1">
    <citation type="submission" date="2023-06" db="EMBL/GenBank/DDBJ databases">
        <title>Genome-scale phylogeny and comparative genomics of the fungal order Sordariales.</title>
        <authorList>
            <consortium name="Lawrence Berkeley National Laboratory"/>
            <person name="Hensen N."/>
            <person name="Bonometti L."/>
            <person name="Westerberg I."/>
            <person name="Brannstrom I.O."/>
            <person name="Guillou S."/>
            <person name="Cros-Aarteil S."/>
            <person name="Calhoun S."/>
            <person name="Haridas S."/>
            <person name="Kuo A."/>
            <person name="Mondo S."/>
            <person name="Pangilinan J."/>
            <person name="Riley R."/>
            <person name="Labutti K."/>
            <person name="Andreopoulos B."/>
            <person name="Lipzen A."/>
            <person name="Chen C."/>
            <person name="Yanf M."/>
            <person name="Daum C."/>
            <person name="Ng V."/>
            <person name="Clum A."/>
            <person name="Steindorff A."/>
            <person name="Ohm R."/>
            <person name="Martin F."/>
            <person name="Silar P."/>
            <person name="Natvig D."/>
            <person name="Lalanne C."/>
            <person name="Gautier V."/>
            <person name="Ament-Velasquez S.L."/>
            <person name="Kruys A."/>
            <person name="Hutchinson M.I."/>
            <person name="Powell A.J."/>
            <person name="Barry K."/>
            <person name="Miller A.N."/>
            <person name="Grigoriev I.V."/>
            <person name="Debuchy R."/>
            <person name="Gladieux P."/>
            <person name="Thoren M.H."/>
            <person name="Johannesson H."/>
        </authorList>
    </citation>
    <scope>NUCLEOTIDE SEQUENCE</scope>
    <source>
        <strain evidence="6">CBS 606.72</strain>
    </source>
</reference>
<dbReference type="SUPFAM" id="SSF144232">
    <property type="entry name" value="HIT/MYND zinc finger-like"/>
    <property type="match status" value="1"/>
</dbReference>
<accession>A0AA39U4P9</accession>
<gene>
    <name evidence="6" type="ORF">B0T14DRAFT_540169</name>
</gene>
<evidence type="ECO:0000256" key="1">
    <source>
        <dbReference type="ARBA" id="ARBA00022723"/>
    </source>
</evidence>
<evidence type="ECO:0000256" key="4">
    <source>
        <dbReference type="PROSITE-ProRule" id="PRU00134"/>
    </source>
</evidence>
<dbReference type="Pfam" id="PF01753">
    <property type="entry name" value="zf-MYND"/>
    <property type="match status" value="1"/>
</dbReference>
<name>A0AA39U4P9_9PEZI</name>
<keyword evidence="7" id="KW-1185">Reference proteome</keyword>
<keyword evidence="1" id="KW-0479">Metal-binding</keyword>
<dbReference type="EMBL" id="JAULSU010000007">
    <property type="protein sequence ID" value="KAK0610905.1"/>
    <property type="molecule type" value="Genomic_DNA"/>
</dbReference>
<organism evidence="6 7">
    <name type="scientific">Immersiella caudata</name>
    <dbReference type="NCBI Taxonomy" id="314043"/>
    <lineage>
        <taxon>Eukaryota</taxon>
        <taxon>Fungi</taxon>
        <taxon>Dikarya</taxon>
        <taxon>Ascomycota</taxon>
        <taxon>Pezizomycotina</taxon>
        <taxon>Sordariomycetes</taxon>
        <taxon>Sordariomycetidae</taxon>
        <taxon>Sordariales</taxon>
        <taxon>Lasiosphaeriaceae</taxon>
        <taxon>Immersiella</taxon>
    </lineage>
</organism>
<dbReference type="Proteomes" id="UP001175000">
    <property type="component" value="Unassembled WGS sequence"/>
</dbReference>
<comment type="caution">
    <text evidence="6">The sequence shown here is derived from an EMBL/GenBank/DDBJ whole genome shotgun (WGS) entry which is preliminary data.</text>
</comment>
<dbReference type="AlphaFoldDB" id="A0AA39U4P9"/>
<proteinExistence type="predicted"/>
<evidence type="ECO:0000313" key="7">
    <source>
        <dbReference type="Proteomes" id="UP001175000"/>
    </source>
</evidence>
<protein>
    <recommendedName>
        <fullName evidence="5">MYND-type domain-containing protein</fullName>
    </recommendedName>
</protein>
<dbReference type="PROSITE" id="PS50865">
    <property type="entry name" value="ZF_MYND_2"/>
    <property type="match status" value="1"/>
</dbReference>
<dbReference type="InterPro" id="IPR002893">
    <property type="entry name" value="Znf_MYND"/>
</dbReference>
<feature type="domain" description="MYND-type" evidence="5">
    <location>
        <begin position="22"/>
        <end position="59"/>
    </location>
</feature>